<dbReference type="Proteomes" id="UP000294527">
    <property type="component" value="Unassembled WGS sequence"/>
</dbReference>
<dbReference type="Gene3D" id="3.40.50.2000">
    <property type="entry name" value="Glycogen Phosphorylase B"/>
    <property type="match status" value="2"/>
</dbReference>
<dbReference type="AlphaFoldDB" id="A0A4R4GFS0"/>
<reference evidence="2 3" key="1">
    <citation type="journal article" date="2019" name="Nat. Microbiol.">
        <title>Genomic variation and strain-specific functional adaptation in the human gut microbiome during early life.</title>
        <authorList>
            <person name="Vatanen T."/>
            <person name="Plichta D.R."/>
            <person name="Somani J."/>
            <person name="Munch P.C."/>
            <person name="Arthur T.D."/>
            <person name="Hall A.B."/>
            <person name="Rudolf S."/>
            <person name="Oakeley E.J."/>
            <person name="Ke X."/>
            <person name="Young R.A."/>
            <person name="Haiser H.J."/>
            <person name="Kolde R."/>
            <person name="Yassour M."/>
            <person name="Luopajarvi K."/>
            <person name="Siljander H."/>
            <person name="Virtanen S.M."/>
            <person name="Ilonen J."/>
            <person name="Uibo R."/>
            <person name="Tillmann V."/>
            <person name="Mokurov S."/>
            <person name="Dorshakova N."/>
            <person name="Porter J.A."/>
            <person name="McHardy A.C."/>
            <person name="Lahdesmaki H."/>
            <person name="Vlamakis H."/>
            <person name="Huttenhower C."/>
            <person name="Knip M."/>
            <person name="Xavier R.J."/>
        </authorList>
    </citation>
    <scope>NUCLEOTIDE SEQUENCE [LARGE SCALE GENOMIC DNA]</scope>
    <source>
        <strain evidence="2 3">RJX1047</strain>
    </source>
</reference>
<evidence type="ECO:0000313" key="3">
    <source>
        <dbReference type="Proteomes" id="UP000294527"/>
    </source>
</evidence>
<feature type="domain" description="Glycosyltransferase subfamily 4-like N-terminal" evidence="1">
    <location>
        <begin position="17"/>
        <end position="178"/>
    </location>
</feature>
<gene>
    <name evidence="2" type="ORF">E1I98_20990</name>
</gene>
<dbReference type="Pfam" id="PF13439">
    <property type="entry name" value="Glyco_transf_4"/>
    <property type="match status" value="1"/>
</dbReference>
<dbReference type="GO" id="GO:0016757">
    <property type="term" value="F:glycosyltransferase activity"/>
    <property type="evidence" value="ECO:0007669"/>
    <property type="project" value="UniProtKB-ARBA"/>
</dbReference>
<dbReference type="RefSeq" id="WP_132140962.1">
    <property type="nucleotide sequence ID" value="NZ_SLTU01000002.1"/>
</dbReference>
<protein>
    <recommendedName>
        <fullName evidence="1">Glycosyltransferase subfamily 4-like N-terminal domain-containing protein</fullName>
    </recommendedName>
</protein>
<dbReference type="SUPFAM" id="SSF53756">
    <property type="entry name" value="UDP-Glycosyltransferase/glycogen phosphorylase"/>
    <property type="match status" value="1"/>
</dbReference>
<proteinExistence type="predicted"/>
<name>A0A4R4GFS0_9BACT</name>
<organism evidence="2 3">
    <name type="scientific">Phocaeicola dorei</name>
    <dbReference type="NCBI Taxonomy" id="357276"/>
    <lineage>
        <taxon>Bacteria</taxon>
        <taxon>Pseudomonadati</taxon>
        <taxon>Bacteroidota</taxon>
        <taxon>Bacteroidia</taxon>
        <taxon>Bacteroidales</taxon>
        <taxon>Bacteroidaceae</taxon>
        <taxon>Phocaeicola</taxon>
    </lineage>
</organism>
<accession>A0A4R4GFS0</accession>
<dbReference type="EMBL" id="SLTU01000002">
    <property type="protein sequence ID" value="TDA73803.1"/>
    <property type="molecule type" value="Genomic_DNA"/>
</dbReference>
<comment type="caution">
    <text evidence="2">The sequence shown here is derived from an EMBL/GenBank/DDBJ whole genome shotgun (WGS) entry which is preliminary data.</text>
</comment>
<evidence type="ECO:0000313" key="2">
    <source>
        <dbReference type="EMBL" id="TDA73803.1"/>
    </source>
</evidence>
<evidence type="ECO:0000259" key="1">
    <source>
        <dbReference type="Pfam" id="PF13439"/>
    </source>
</evidence>
<sequence>MNNKNLKIAFFLPTLNIGGIERVFITYANYLTEKEYDIDFVLCKKEGKLLSLLNSSIKLYDLGNMQLRYSFFKLRQYMKKIQPNVIISGGDFPNLILIISSLGLKNRPKIIISQHNYYNVETKRLGWWAHSTCFLMRTFYPKANKIIAVSDGIYEFLTNKIYISTDKIMKLPNPIDVKDIKEKSLKLLDITLPDKYILFIGRLSYVKNLFPLLIIPSIR</sequence>
<dbReference type="InterPro" id="IPR028098">
    <property type="entry name" value="Glyco_trans_4-like_N"/>
</dbReference>